<dbReference type="OrthoDB" id="9813689at2"/>
<name>A0A2V1P629_9RHOB</name>
<evidence type="ECO:0000313" key="6">
    <source>
        <dbReference type="EMBL" id="PWG17796.1"/>
    </source>
</evidence>
<evidence type="ECO:0000256" key="2">
    <source>
        <dbReference type="ARBA" id="ARBA00022692"/>
    </source>
</evidence>
<dbReference type="AlphaFoldDB" id="A0A2V1P629"/>
<evidence type="ECO:0000313" key="7">
    <source>
        <dbReference type="Proteomes" id="UP000245293"/>
    </source>
</evidence>
<gene>
    <name evidence="6" type="ORF">DFK10_06020</name>
</gene>
<keyword evidence="2 5" id="KW-0812">Transmembrane</keyword>
<accession>A0A2V1P629</accession>
<protein>
    <submittedName>
        <fullName evidence="6">Hemolysin III</fullName>
    </submittedName>
</protein>
<dbReference type="Pfam" id="PF03006">
    <property type="entry name" value="HlyIII"/>
    <property type="match status" value="1"/>
</dbReference>
<feature type="transmembrane region" description="Helical" evidence="5">
    <location>
        <begin position="80"/>
        <end position="100"/>
    </location>
</feature>
<dbReference type="InterPro" id="IPR004254">
    <property type="entry name" value="AdipoR/HlyIII-related"/>
</dbReference>
<evidence type="ECO:0000256" key="4">
    <source>
        <dbReference type="ARBA" id="ARBA00023136"/>
    </source>
</evidence>
<feature type="transmembrane region" description="Helical" evidence="5">
    <location>
        <begin position="12"/>
        <end position="36"/>
    </location>
</feature>
<feature type="transmembrane region" description="Helical" evidence="5">
    <location>
        <begin position="159"/>
        <end position="181"/>
    </location>
</feature>
<keyword evidence="3 5" id="KW-1133">Transmembrane helix</keyword>
<organism evidence="6 7">
    <name type="scientific">Salibaculum griseiflavum</name>
    <dbReference type="NCBI Taxonomy" id="1914409"/>
    <lineage>
        <taxon>Bacteria</taxon>
        <taxon>Pseudomonadati</taxon>
        <taxon>Pseudomonadota</taxon>
        <taxon>Alphaproteobacteria</taxon>
        <taxon>Rhodobacterales</taxon>
        <taxon>Roseobacteraceae</taxon>
        <taxon>Salibaculum</taxon>
    </lineage>
</organism>
<comment type="caution">
    <text evidence="6">The sequence shown here is derived from an EMBL/GenBank/DDBJ whole genome shotgun (WGS) entry which is preliminary data.</text>
</comment>
<dbReference type="Proteomes" id="UP000245293">
    <property type="component" value="Unassembled WGS sequence"/>
</dbReference>
<evidence type="ECO:0000256" key="5">
    <source>
        <dbReference type="SAM" id="Phobius"/>
    </source>
</evidence>
<evidence type="ECO:0000256" key="3">
    <source>
        <dbReference type="ARBA" id="ARBA00022989"/>
    </source>
</evidence>
<keyword evidence="4 5" id="KW-0472">Membrane</keyword>
<evidence type="ECO:0000256" key="1">
    <source>
        <dbReference type="ARBA" id="ARBA00004141"/>
    </source>
</evidence>
<comment type="subcellular location">
    <subcellularLocation>
        <location evidence="1">Membrane</location>
        <topology evidence="1">Multi-pass membrane protein</topology>
    </subcellularLocation>
</comment>
<sequence length="214" mass="22689">MSDRAHSRAEVIADATLHAFGIGFAVTGTALLLAFASAHVDGGTLTGLAIYGGALIASFVVSAFYHLAPWDALRDTLRRIDQAAIYFKIAGTYTPFAIFIGTGFAYGVLTLVWVLASIGAVVKLALRKRPGKWAAVMYLVLGWMSLLLAWPLVQLLPVAASVLILAGGITYSVGVTLFYWAELRFANAIWHGHVLAASACFFIAISIGAFALPG</sequence>
<keyword evidence="7" id="KW-1185">Reference proteome</keyword>
<feature type="transmembrane region" description="Helical" evidence="5">
    <location>
        <begin position="106"/>
        <end position="126"/>
    </location>
</feature>
<feature type="transmembrane region" description="Helical" evidence="5">
    <location>
        <begin position="193"/>
        <end position="212"/>
    </location>
</feature>
<feature type="transmembrane region" description="Helical" evidence="5">
    <location>
        <begin position="48"/>
        <end position="68"/>
    </location>
</feature>
<dbReference type="GO" id="GO:0016020">
    <property type="term" value="C:membrane"/>
    <property type="evidence" value="ECO:0007669"/>
    <property type="project" value="UniProtKB-SubCell"/>
</dbReference>
<reference evidence="7" key="1">
    <citation type="submission" date="2018-05" db="EMBL/GenBank/DDBJ databases">
        <authorList>
            <person name="Du Z."/>
            <person name="Wang X."/>
        </authorList>
    </citation>
    <scope>NUCLEOTIDE SEQUENCE [LARGE SCALE GENOMIC DNA]</scope>
    <source>
        <strain evidence="7">WDS4C29</strain>
    </source>
</reference>
<dbReference type="EMBL" id="QETF01000004">
    <property type="protein sequence ID" value="PWG17796.1"/>
    <property type="molecule type" value="Genomic_DNA"/>
</dbReference>
<proteinExistence type="predicted"/>
<feature type="transmembrane region" description="Helical" evidence="5">
    <location>
        <begin position="133"/>
        <end position="153"/>
    </location>
</feature>